<dbReference type="InterPro" id="IPR050736">
    <property type="entry name" value="Sensor_HK_Regulatory"/>
</dbReference>
<gene>
    <name evidence="9" type="ORF">ACFOW6_11130</name>
</gene>
<keyword evidence="9" id="KW-0547">Nucleotide-binding</keyword>
<dbReference type="Proteomes" id="UP001595799">
    <property type="component" value="Unassembled WGS sequence"/>
</dbReference>
<feature type="transmembrane region" description="Helical" evidence="7">
    <location>
        <begin position="251"/>
        <end position="270"/>
    </location>
</feature>
<dbReference type="SMART" id="SM00388">
    <property type="entry name" value="HisKA"/>
    <property type="match status" value="1"/>
</dbReference>
<dbReference type="Pfam" id="PF02518">
    <property type="entry name" value="HATPase_c"/>
    <property type="match status" value="1"/>
</dbReference>
<dbReference type="PRINTS" id="PR00344">
    <property type="entry name" value="BCTRLSENSOR"/>
</dbReference>
<evidence type="ECO:0000256" key="2">
    <source>
        <dbReference type="ARBA" id="ARBA00012438"/>
    </source>
</evidence>
<dbReference type="InterPro" id="IPR007892">
    <property type="entry name" value="CHASE4"/>
</dbReference>
<dbReference type="Gene3D" id="3.30.565.10">
    <property type="entry name" value="Histidine kinase-like ATPase, C-terminal domain"/>
    <property type="match status" value="1"/>
</dbReference>
<dbReference type="EMBL" id="JBHSCW010000006">
    <property type="protein sequence ID" value="MFC4352095.1"/>
    <property type="molecule type" value="Genomic_DNA"/>
</dbReference>
<dbReference type="SMART" id="SM00387">
    <property type="entry name" value="HATPase_c"/>
    <property type="match status" value="1"/>
</dbReference>
<organism evidence="9 10">
    <name type="scientific">Fodinicurvata halophila</name>
    <dbReference type="NCBI Taxonomy" id="1419723"/>
    <lineage>
        <taxon>Bacteria</taxon>
        <taxon>Pseudomonadati</taxon>
        <taxon>Pseudomonadota</taxon>
        <taxon>Alphaproteobacteria</taxon>
        <taxon>Rhodospirillales</taxon>
        <taxon>Rhodovibrionaceae</taxon>
        <taxon>Fodinicurvata</taxon>
    </lineage>
</organism>
<dbReference type="InterPro" id="IPR036097">
    <property type="entry name" value="HisK_dim/P_sf"/>
</dbReference>
<evidence type="ECO:0000256" key="1">
    <source>
        <dbReference type="ARBA" id="ARBA00000085"/>
    </source>
</evidence>
<dbReference type="CDD" id="cd00075">
    <property type="entry name" value="HATPase"/>
    <property type="match status" value="1"/>
</dbReference>
<proteinExistence type="predicted"/>
<dbReference type="Pfam" id="PF05228">
    <property type="entry name" value="CHASE4"/>
    <property type="match status" value="1"/>
</dbReference>
<dbReference type="Pfam" id="PF00512">
    <property type="entry name" value="HisKA"/>
    <property type="match status" value="1"/>
</dbReference>
<dbReference type="Gene3D" id="1.10.287.130">
    <property type="match status" value="1"/>
</dbReference>
<evidence type="ECO:0000256" key="3">
    <source>
        <dbReference type="ARBA" id="ARBA00022553"/>
    </source>
</evidence>
<dbReference type="PANTHER" id="PTHR43711:SF26">
    <property type="entry name" value="SENSOR HISTIDINE KINASE RCSC"/>
    <property type="match status" value="1"/>
</dbReference>
<keyword evidence="4" id="KW-0808">Transferase</keyword>
<dbReference type="SUPFAM" id="SSF47384">
    <property type="entry name" value="Homodimeric domain of signal transducing histidine kinase"/>
    <property type="match status" value="1"/>
</dbReference>
<keyword evidence="5" id="KW-0418">Kinase</keyword>
<keyword evidence="7" id="KW-0812">Transmembrane</keyword>
<keyword evidence="9" id="KW-0067">ATP-binding</keyword>
<evidence type="ECO:0000313" key="10">
    <source>
        <dbReference type="Proteomes" id="UP001595799"/>
    </source>
</evidence>
<evidence type="ECO:0000256" key="6">
    <source>
        <dbReference type="ARBA" id="ARBA00023012"/>
    </source>
</evidence>
<dbReference type="EC" id="2.7.13.3" evidence="2"/>
<dbReference type="GO" id="GO:0005524">
    <property type="term" value="F:ATP binding"/>
    <property type="evidence" value="ECO:0007669"/>
    <property type="project" value="UniProtKB-KW"/>
</dbReference>
<feature type="domain" description="Histidine kinase" evidence="8">
    <location>
        <begin position="314"/>
        <end position="533"/>
    </location>
</feature>
<comment type="catalytic activity">
    <reaction evidence="1">
        <text>ATP + protein L-histidine = ADP + protein N-phospho-L-histidine.</text>
        <dbReference type="EC" id="2.7.13.3"/>
    </reaction>
</comment>
<keyword evidence="10" id="KW-1185">Reference proteome</keyword>
<reference evidence="10" key="1">
    <citation type="journal article" date="2019" name="Int. J. Syst. Evol. Microbiol.">
        <title>The Global Catalogue of Microorganisms (GCM) 10K type strain sequencing project: providing services to taxonomists for standard genome sequencing and annotation.</title>
        <authorList>
            <consortium name="The Broad Institute Genomics Platform"/>
            <consortium name="The Broad Institute Genome Sequencing Center for Infectious Disease"/>
            <person name="Wu L."/>
            <person name="Ma J."/>
        </authorList>
    </citation>
    <scope>NUCLEOTIDE SEQUENCE [LARGE SCALE GENOMIC DNA]</scope>
    <source>
        <strain evidence="10">CECT 8472</strain>
    </source>
</reference>
<accession>A0ABV8UMH2</accession>
<keyword evidence="7" id="KW-1133">Transmembrane helix</keyword>
<evidence type="ECO:0000256" key="5">
    <source>
        <dbReference type="ARBA" id="ARBA00022777"/>
    </source>
</evidence>
<dbReference type="InterPro" id="IPR003661">
    <property type="entry name" value="HisK_dim/P_dom"/>
</dbReference>
<dbReference type="RefSeq" id="WP_382422445.1">
    <property type="nucleotide sequence ID" value="NZ_JBHSCW010000006.1"/>
</dbReference>
<dbReference type="InterPro" id="IPR003594">
    <property type="entry name" value="HATPase_dom"/>
</dbReference>
<evidence type="ECO:0000259" key="8">
    <source>
        <dbReference type="PROSITE" id="PS50109"/>
    </source>
</evidence>
<keyword evidence="7" id="KW-0472">Membrane</keyword>
<dbReference type="InterPro" id="IPR036890">
    <property type="entry name" value="HATPase_C_sf"/>
</dbReference>
<keyword evidence="3" id="KW-0597">Phosphoprotein</keyword>
<evidence type="ECO:0000313" key="9">
    <source>
        <dbReference type="EMBL" id="MFC4352095.1"/>
    </source>
</evidence>
<protein>
    <recommendedName>
        <fullName evidence="2">histidine kinase</fullName>
        <ecNumber evidence="2">2.7.13.3</ecNumber>
    </recommendedName>
</protein>
<name>A0ABV8UMH2_9PROT</name>
<dbReference type="PROSITE" id="PS50109">
    <property type="entry name" value="HIS_KIN"/>
    <property type="match status" value="1"/>
</dbReference>
<dbReference type="InterPro" id="IPR004358">
    <property type="entry name" value="Sig_transdc_His_kin-like_C"/>
</dbReference>
<dbReference type="InterPro" id="IPR005467">
    <property type="entry name" value="His_kinase_dom"/>
</dbReference>
<dbReference type="PANTHER" id="PTHR43711">
    <property type="entry name" value="TWO-COMPONENT HISTIDINE KINASE"/>
    <property type="match status" value="1"/>
</dbReference>
<sequence length="553" mass="60562">MSWPRQLLPVFMLALGFLILAAALIYDTAQKQYELALESERRIAEKGISLRQESMANHTLATAHDNDSIENLLVDHDPQWAEENIGSWAIEGLQLDGALVVWSENRLVHHANRHGSGHLDDPSAFPDEVTGVIEAARQNTGAPGERPQAATGFFRDDKGLHMAAAAPLVWEDTRDHVVEEGSHAVLVVFLTFDESFLEELASGLGFEALQIATEQPSGSAAHLPLNSHAGEPVALLSWPSTGPGLGMLREMALPLAVAVLIKLVLSIFFVRHAYKRARLFQHYHSLLEQRTQELQASKEEAEALSRSKSRFLATMSHELRTPLNAILGFSELLQKDYVKSLPIQRIQEYARDIHSSGSYLLSLINDILDLSKIEAGRYDLDERRVRLSSLTDESMALVRNMADGKQIALHEQIEDAELNVDPRAFKQILANLVSNALKYSESGTNVWLESSQQAGGGLEIRVRDEGSGMSDEDIAKALEAFGRSDDAHKKGVQGTGLGLTICQSLVQMHGGTLDIRSVPGQGTTVALHVPAERVLSALCNAETPPDSEKITPA</sequence>
<keyword evidence="6" id="KW-0902">Two-component regulatory system</keyword>
<dbReference type="CDD" id="cd00082">
    <property type="entry name" value="HisKA"/>
    <property type="match status" value="1"/>
</dbReference>
<comment type="caution">
    <text evidence="9">The sequence shown here is derived from an EMBL/GenBank/DDBJ whole genome shotgun (WGS) entry which is preliminary data.</text>
</comment>
<evidence type="ECO:0000256" key="7">
    <source>
        <dbReference type="SAM" id="Phobius"/>
    </source>
</evidence>
<dbReference type="SUPFAM" id="SSF55874">
    <property type="entry name" value="ATPase domain of HSP90 chaperone/DNA topoisomerase II/histidine kinase"/>
    <property type="match status" value="1"/>
</dbReference>
<evidence type="ECO:0000256" key="4">
    <source>
        <dbReference type="ARBA" id="ARBA00022679"/>
    </source>
</evidence>